<dbReference type="EMBL" id="BMAV01020042">
    <property type="protein sequence ID" value="GFY73411.1"/>
    <property type="molecule type" value="Genomic_DNA"/>
</dbReference>
<accession>A0A8X6YM47</accession>
<protein>
    <submittedName>
        <fullName evidence="1">Uncharacterized protein</fullName>
    </submittedName>
</protein>
<name>A0A8X6YM47_9ARAC</name>
<dbReference type="Proteomes" id="UP000886998">
    <property type="component" value="Unassembled WGS sequence"/>
</dbReference>
<evidence type="ECO:0000313" key="2">
    <source>
        <dbReference type="Proteomes" id="UP000886998"/>
    </source>
</evidence>
<reference evidence="1" key="1">
    <citation type="submission" date="2020-08" db="EMBL/GenBank/DDBJ databases">
        <title>Multicomponent nature underlies the extraordinary mechanical properties of spider dragline silk.</title>
        <authorList>
            <person name="Kono N."/>
            <person name="Nakamura H."/>
            <person name="Mori M."/>
            <person name="Yoshida Y."/>
            <person name="Ohtoshi R."/>
            <person name="Malay A.D."/>
            <person name="Moran D.A.P."/>
            <person name="Tomita M."/>
            <person name="Numata K."/>
            <person name="Arakawa K."/>
        </authorList>
    </citation>
    <scope>NUCLEOTIDE SEQUENCE</scope>
</reference>
<dbReference type="AlphaFoldDB" id="A0A8X6YM47"/>
<comment type="caution">
    <text evidence="1">The sequence shown here is derived from an EMBL/GenBank/DDBJ whole genome shotgun (WGS) entry which is preliminary data.</text>
</comment>
<sequence length="170" mass="17833">MAGEHQHPHDHESGSIFDDAAGLADGVASGLTGHYARVISGASGLVGTTIGTPYKIHITPVYNYKAEFFYGGTASLKLKAVTTLHLAFAPLEELLQDSVPTGLPLQGRVTAWNNCVSLMLSTVTLRFTQPQESSPRLGQHPHDHESGSIFDDAAGLADGVASGLTGGILR</sequence>
<evidence type="ECO:0000313" key="1">
    <source>
        <dbReference type="EMBL" id="GFY73411.1"/>
    </source>
</evidence>
<gene>
    <name evidence="1" type="ORF">TNIN_3031</name>
</gene>
<keyword evidence="2" id="KW-1185">Reference proteome</keyword>
<proteinExistence type="predicted"/>
<organism evidence="1 2">
    <name type="scientific">Trichonephila inaurata madagascariensis</name>
    <dbReference type="NCBI Taxonomy" id="2747483"/>
    <lineage>
        <taxon>Eukaryota</taxon>
        <taxon>Metazoa</taxon>
        <taxon>Ecdysozoa</taxon>
        <taxon>Arthropoda</taxon>
        <taxon>Chelicerata</taxon>
        <taxon>Arachnida</taxon>
        <taxon>Araneae</taxon>
        <taxon>Araneomorphae</taxon>
        <taxon>Entelegynae</taxon>
        <taxon>Araneoidea</taxon>
        <taxon>Nephilidae</taxon>
        <taxon>Trichonephila</taxon>
        <taxon>Trichonephila inaurata</taxon>
    </lineage>
</organism>